<proteinExistence type="predicted"/>
<dbReference type="STRING" id="84531.LA76x_2972"/>
<dbReference type="Proteomes" id="UP000060787">
    <property type="component" value="Chromosome"/>
</dbReference>
<gene>
    <name evidence="2" type="ORF">LA76x_2972</name>
</gene>
<reference evidence="2 3" key="1">
    <citation type="journal article" date="2015" name="BMC Genomics">
        <title>Comparative genomics and metabolic profiling of the genus Lysobacter.</title>
        <authorList>
            <person name="de Bruijn I."/>
            <person name="Cheng X."/>
            <person name="de Jager V."/>
            <person name="Exposito R.G."/>
            <person name="Watrous J."/>
            <person name="Patel N."/>
            <person name="Postma J."/>
            <person name="Dorrestein P.C."/>
            <person name="Kobayashi D."/>
            <person name="Raaijmakers J.M."/>
        </authorList>
    </citation>
    <scope>NUCLEOTIDE SEQUENCE [LARGE SCALE GENOMIC DNA]</scope>
    <source>
        <strain evidence="2 3">76</strain>
    </source>
</reference>
<name>A0A0S2FCD1_LYSAN</name>
<evidence type="ECO:0000313" key="3">
    <source>
        <dbReference type="Proteomes" id="UP000060787"/>
    </source>
</evidence>
<dbReference type="EMBL" id="CP011129">
    <property type="protein sequence ID" value="ALN81101.1"/>
    <property type="molecule type" value="Genomic_DNA"/>
</dbReference>
<keyword evidence="3" id="KW-1185">Reference proteome</keyword>
<dbReference type="KEGG" id="lab:LA76x_2972"/>
<protein>
    <submittedName>
        <fullName evidence="2">Uncharacterized protein</fullName>
    </submittedName>
</protein>
<feature type="region of interest" description="Disordered" evidence="1">
    <location>
        <begin position="37"/>
        <end position="69"/>
    </location>
</feature>
<dbReference type="AlphaFoldDB" id="A0A0S2FCD1"/>
<accession>A0A0S2FCD1</accession>
<organism evidence="2 3">
    <name type="scientific">Lysobacter antibioticus</name>
    <dbReference type="NCBI Taxonomy" id="84531"/>
    <lineage>
        <taxon>Bacteria</taxon>
        <taxon>Pseudomonadati</taxon>
        <taxon>Pseudomonadota</taxon>
        <taxon>Gammaproteobacteria</taxon>
        <taxon>Lysobacterales</taxon>
        <taxon>Lysobacteraceae</taxon>
        <taxon>Lysobacter</taxon>
    </lineage>
</organism>
<evidence type="ECO:0000256" key="1">
    <source>
        <dbReference type="SAM" id="MobiDB-lite"/>
    </source>
</evidence>
<sequence>MHARVPVLIDGAISVTQRASHAGPLLFRRQENRAAASPAGAVGAGLPGARASRRAIDSGNDPSPGCRVRPAWGRQRLARPLSPGIEKCDSVFACAGPIATLIAKKT</sequence>
<evidence type="ECO:0000313" key="2">
    <source>
        <dbReference type="EMBL" id="ALN81101.1"/>
    </source>
</evidence>
<dbReference type="PATRIC" id="fig|84531.8.peg.2981"/>